<dbReference type="PANTHER" id="PTHR43861">
    <property type="entry name" value="TRANS-ACONITATE 2-METHYLTRANSFERASE-RELATED"/>
    <property type="match status" value="1"/>
</dbReference>
<comment type="caution">
    <text evidence="5">The sequence shown here is derived from an EMBL/GenBank/DDBJ whole genome shotgun (WGS) entry which is preliminary data.</text>
</comment>
<evidence type="ECO:0000313" key="5">
    <source>
        <dbReference type="EMBL" id="KKU21968.1"/>
    </source>
</evidence>
<dbReference type="CDD" id="cd02440">
    <property type="entry name" value="AdoMet_MTases"/>
    <property type="match status" value="1"/>
</dbReference>
<evidence type="ECO:0000256" key="2">
    <source>
        <dbReference type="ARBA" id="ARBA00022679"/>
    </source>
</evidence>
<dbReference type="EMBL" id="LCLS01000008">
    <property type="protein sequence ID" value="KKU21968.1"/>
    <property type="molecule type" value="Genomic_DNA"/>
</dbReference>
<keyword evidence="1 5" id="KW-0489">Methyltransferase</keyword>
<evidence type="ECO:0000256" key="1">
    <source>
        <dbReference type="ARBA" id="ARBA00022603"/>
    </source>
</evidence>
<proteinExistence type="predicted"/>
<dbReference type="PANTHER" id="PTHR43861:SF1">
    <property type="entry name" value="TRANS-ACONITATE 2-METHYLTRANSFERASE"/>
    <property type="match status" value="1"/>
</dbReference>
<evidence type="ECO:0000313" key="6">
    <source>
        <dbReference type="Proteomes" id="UP000034107"/>
    </source>
</evidence>
<accession>A0A0G1QVX3</accession>
<dbReference type="InterPro" id="IPR029063">
    <property type="entry name" value="SAM-dependent_MTases_sf"/>
</dbReference>
<dbReference type="GO" id="GO:0008168">
    <property type="term" value="F:methyltransferase activity"/>
    <property type="evidence" value="ECO:0007669"/>
    <property type="project" value="UniProtKB-KW"/>
</dbReference>
<dbReference type="GO" id="GO:0032259">
    <property type="term" value="P:methylation"/>
    <property type="evidence" value="ECO:0007669"/>
    <property type="project" value="UniProtKB-KW"/>
</dbReference>
<dbReference type="SUPFAM" id="SSF53335">
    <property type="entry name" value="S-adenosyl-L-methionine-dependent methyltransferases"/>
    <property type="match status" value="1"/>
</dbReference>
<dbReference type="Pfam" id="PF13649">
    <property type="entry name" value="Methyltransf_25"/>
    <property type="match status" value="1"/>
</dbReference>
<name>A0A0G1QVX3_9BACT</name>
<feature type="transmembrane region" description="Helical" evidence="3">
    <location>
        <begin position="228"/>
        <end position="250"/>
    </location>
</feature>
<dbReference type="Proteomes" id="UP000034107">
    <property type="component" value="Unassembled WGS sequence"/>
</dbReference>
<organism evidence="5 6">
    <name type="scientific">Candidatus Nomurabacteria bacterium GW2011_GWA1_46_11</name>
    <dbReference type="NCBI Taxonomy" id="1618732"/>
    <lineage>
        <taxon>Bacteria</taxon>
        <taxon>Candidatus Nomuraibacteriota</taxon>
    </lineage>
</organism>
<keyword evidence="3" id="KW-0472">Membrane</keyword>
<keyword evidence="2 5" id="KW-0808">Transferase</keyword>
<keyword evidence="3" id="KW-0812">Transmembrane</keyword>
<dbReference type="SUPFAM" id="SSF158997">
    <property type="entry name" value="Trm112p-like"/>
    <property type="match status" value="1"/>
</dbReference>
<keyword evidence="3" id="KW-1133">Transmembrane helix</keyword>
<dbReference type="Gene3D" id="3.40.50.150">
    <property type="entry name" value="Vaccinia Virus protein VP39"/>
    <property type="match status" value="1"/>
</dbReference>
<feature type="domain" description="Methyltransferase" evidence="4">
    <location>
        <begin position="104"/>
        <end position="194"/>
    </location>
</feature>
<sequence>MRLSLLPLLYCPSCKRKLHLNLKTTHRRGPQIISGSLDCSARHQWPIVGGIPEFVNNLSNDKKKTSQRFGEQWLKLSTYTQDDQKQLLNWLYPVKPSFFGKKVVLDAGCGSGRHLLVTSAFKPKMLIGIDLSRAVEQAYAVTQHNPRIHIIQADIANLPFKRPFDFIYSVGVLHHLPNPKVGFQSLVGHLKPKGSISVWVYGKEGNEIIEKFVNPVRKLVTSRLPMKLLALISIPPAIIVFIIARLAPFLPDKLPLYKYFTSLQKYSLKKIFLIVYDHLNAPTAFYLSQDQVRDFVKGAKIAQTIISHRLGNGWNLLMQKPS</sequence>
<dbReference type="AlphaFoldDB" id="A0A0G1QVX3"/>
<protein>
    <submittedName>
        <fullName evidence="5">Methyltransferase type 11</fullName>
    </submittedName>
</protein>
<evidence type="ECO:0000256" key="3">
    <source>
        <dbReference type="SAM" id="Phobius"/>
    </source>
</evidence>
<reference evidence="5 6" key="1">
    <citation type="journal article" date="2015" name="Nature">
        <title>rRNA introns, odd ribosomes, and small enigmatic genomes across a large radiation of phyla.</title>
        <authorList>
            <person name="Brown C.T."/>
            <person name="Hug L.A."/>
            <person name="Thomas B.C."/>
            <person name="Sharon I."/>
            <person name="Castelle C.J."/>
            <person name="Singh A."/>
            <person name="Wilkins M.J."/>
            <person name="Williams K.H."/>
            <person name="Banfield J.F."/>
        </authorList>
    </citation>
    <scope>NUCLEOTIDE SEQUENCE [LARGE SCALE GENOMIC DNA]</scope>
</reference>
<evidence type="ECO:0000259" key="4">
    <source>
        <dbReference type="Pfam" id="PF13649"/>
    </source>
</evidence>
<dbReference type="InterPro" id="IPR041698">
    <property type="entry name" value="Methyltransf_25"/>
</dbReference>
<gene>
    <name evidence="5" type="ORF">UX31_C0008G0010</name>
</gene>